<protein>
    <recommendedName>
        <fullName evidence="3">PEGA domain-containing protein</fullName>
    </recommendedName>
</protein>
<dbReference type="KEGG" id="llu:AKJ09_07718"/>
<reference evidence="1 2" key="1">
    <citation type="submission" date="2015-08" db="EMBL/GenBank/DDBJ databases">
        <authorList>
            <person name="Babu N.S."/>
            <person name="Beckwith C.J."/>
            <person name="Beseler K.G."/>
            <person name="Brison A."/>
            <person name="Carone J.V."/>
            <person name="Caskin T.P."/>
            <person name="Diamond M."/>
            <person name="Durham M.E."/>
            <person name="Foxe J.M."/>
            <person name="Go M."/>
            <person name="Henderson B.A."/>
            <person name="Jones I.B."/>
            <person name="McGettigan J.A."/>
            <person name="Micheletti S.J."/>
            <person name="Nasrallah M.E."/>
            <person name="Ortiz D."/>
            <person name="Piller C.R."/>
            <person name="Privatt S.R."/>
            <person name="Schneider S.L."/>
            <person name="Sharp S."/>
            <person name="Smith T.C."/>
            <person name="Stanton J.D."/>
            <person name="Ullery H.E."/>
            <person name="Wilson R.J."/>
            <person name="Serrano M.G."/>
            <person name="Buck G."/>
            <person name="Lee V."/>
            <person name="Wang Y."/>
            <person name="Carvalho R."/>
            <person name="Voegtly L."/>
            <person name="Shi R."/>
            <person name="Duckworth R."/>
            <person name="Johnson A."/>
            <person name="Loviza R."/>
            <person name="Walstead R."/>
            <person name="Shah Z."/>
            <person name="Kiflezghi M."/>
            <person name="Wade K."/>
            <person name="Ball S.L."/>
            <person name="Bradley K.W."/>
            <person name="Asai D.J."/>
            <person name="Bowman C.A."/>
            <person name="Russell D.A."/>
            <person name="Pope W.H."/>
            <person name="Jacobs-Sera D."/>
            <person name="Hendrix R.W."/>
            <person name="Hatfull G.F."/>
        </authorList>
    </citation>
    <scope>NUCLEOTIDE SEQUENCE [LARGE SCALE GENOMIC DNA]</scope>
    <source>
        <strain evidence="1 2">DSM 27648</strain>
    </source>
</reference>
<evidence type="ECO:0000313" key="1">
    <source>
        <dbReference type="EMBL" id="AKV01055.1"/>
    </source>
</evidence>
<dbReference type="STRING" id="1391654.AKJ09_07718"/>
<accession>A0A0K1Q6L6</accession>
<evidence type="ECO:0000313" key="2">
    <source>
        <dbReference type="Proteomes" id="UP000064967"/>
    </source>
</evidence>
<dbReference type="Proteomes" id="UP000064967">
    <property type="component" value="Chromosome"/>
</dbReference>
<organism evidence="1 2">
    <name type="scientific">Labilithrix luteola</name>
    <dbReference type="NCBI Taxonomy" id="1391654"/>
    <lineage>
        <taxon>Bacteria</taxon>
        <taxon>Pseudomonadati</taxon>
        <taxon>Myxococcota</taxon>
        <taxon>Polyangia</taxon>
        <taxon>Polyangiales</taxon>
        <taxon>Labilitrichaceae</taxon>
        <taxon>Labilithrix</taxon>
    </lineage>
</organism>
<sequence>MTAVADDATVVWLAPGPPQADAARALAEWGRARGVRLTPAGAEDEAPTASLHVDLSVGERVDKELDRAREAIAALDADTAERALARAEALLREHPELPHAPWVRAEVQRTWASRWLRVDPKDPAKAQAAWQDADALDGGRVAGIGELVGPKRAPTRVALRVGGAPARAVVRVDGNEVARSANLSLAPGDHQVIVANGNAPIFASWISVPAVSEAPGAPPTTIDVRLGDDRGCGRSAFARASLDHERVHAAGVRCEHWVAAAPGPRPDAIYVARCERETCGPLLEWRVESSARGTESQVSSSGGTTHWPAWATWTLVGVGAAAATALTLVATGAFDSHPVEPRFVTGGVKIESR</sequence>
<gene>
    <name evidence="1" type="ORF">AKJ09_07718</name>
</gene>
<proteinExistence type="predicted"/>
<dbReference type="AlphaFoldDB" id="A0A0K1Q6L6"/>
<dbReference type="RefSeq" id="WP_146652224.1">
    <property type="nucleotide sequence ID" value="NZ_CP012333.1"/>
</dbReference>
<keyword evidence="2" id="KW-1185">Reference proteome</keyword>
<name>A0A0K1Q6L6_9BACT</name>
<evidence type="ECO:0008006" key="3">
    <source>
        <dbReference type="Google" id="ProtNLM"/>
    </source>
</evidence>
<dbReference type="EMBL" id="CP012333">
    <property type="protein sequence ID" value="AKV01055.1"/>
    <property type="molecule type" value="Genomic_DNA"/>
</dbReference>